<accession>A0ACC0CKK7</accession>
<sequence length="377" mass="41278">MHIGLPCLTFLQVSFSPLAEDCLLPSAHSAMAKPTLSDPKIPLGSTVLVTGANGLIASHVVDQLLAAGYNVRGTVRNPSKSAWMGPLFSSRHPSRRLEIVQVSDFGAPGAWDDAVKGVAGVAAVAGGAGLDLQDVEKAVEQELPWNEALLEAAKKEPSVKSFVFTSSAWAAWTPDPTKKVKLTEWSFNDHALQVVRSDTSAEEKGILPYMAFKTLLEQRIWDWINKEKPSFSFCTVLPDTVIGECLDPKNQGVPSTSGMVKQLYDGINLEVLAQIPAQWHADTRDTGLLYVAALIVPGVDRERLFGFSDRYSWPRVGQILKELYPGHDMPTLDTNGWDQTDVPNKRGEELLRVLGHNGWTKLEDSVKACAESFMQIE</sequence>
<proteinExistence type="predicted"/>
<evidence type="ECO:0000313" key="1">
    <source>
        <dbReference type="EMBL" id="KAI6080902.1"/>
    </source>
</evidence>
<comment type="caution">
    <text evidence="1">The sequence shown here is derived from an EMBL/GenBank/DDBJ whole genome shotgun (WGS) entry which is preliminary data.</text>
</comment>
<name>A0ACC0CKK7_9PEZI</name>
<dbReference type="Proteomes" id="UP001497680">
    <property type="component" value="Unassembled WGS sequence"/>
</dbReference>
<dbReference type="EMBL" id="MU394416">
    <property type="protein sequence ID" value="KAI6080902.1"/>
    <property type="molecule type" value="Genomic_DNA"/>
</dbReference>
<gene>
    <name evidence="1" type="ORF">F4821DRAFT_250441</name>
</gene>
<organism evidence="1 2">
    <name type="scientific">Hypoxylon rubiginosum</name>
    <dbReference type="NCBI Taxonomy" id="110542"/>
    <lineage>
        <taxon>Eukaryota</taxon>
        <taxon>Fungi</taxon>
        <taxon>Dikarya</taxon>
        <taxon>Ascomycota</taxon>
        <taxon>Pezizomycotina</taxon>
        <taxon>Sordariomycetes</taxon>
        <taxon>Xylariomycetidae</taxon>
        <taxon>Xylariales</taxon>
        <taxon>Hypoxylaceae</taxon>
        <taxon>Hypoxylon</taxon>
    </lineage>
</organism>
<reference evidence="1 2" key="1">
    <citation type="journal article" date="2022" name="New Phytol.">
        <title>Ecological generalism drives hyperdiversity of secondary metabolite gene clusters in xylarialean endophytes.</title>
        <authorList>
            <person name="Franco M.E.E."/>
            <person name="Wisecaver J.H."/>
            <person name="Arnold A.E."/>
            <person name="Ju Y.M."/>
            <person name="Slot J.C."/>
            <person name="Ahrendt S."/>
            <person name="Moore L.P."/>
            <person name="Eastman K.E."/>
            <person name="Scott K."/>
            <person name="Konkel Z."/>
            <person name="Mondo S.J."/>
            <person name="Kuo A."/>
            <person name="Hayes R.D."/>
            <person name="Haridas S."/>
            <person name="Andreopoulos B."/>
            <person name="Riley R."/>
            <person name="LaButti K."/>
            <person name="Pangilinan J."/>
            <person name="Lipzen A."/>
            <person name="Amirebrahimi M."/>
            <person name="Yan J."/>
            <person name="Adam C."/>
            <person name="Keymanesh K."/>
            <person name="Ng V."/>
            <person name="Louie K."/>
            <person name="Northen T."/>
            <person name="Drula E."/>
            <person name="Henrissat B."/>
            <person name="Hsieh H.M."/>
            <person name="Youens-Clark K."/>
            <person name="Lutzoni F."/>
            <person name="Miadlikowska J."/>
            <person name="Eastwood D.C."/>
            <person name="Hamelin R.C."/>
            <person name="Grigoriev I.V."/>
            <person name="U'Ren J.M."/>
        </authorList>
    </citation>
    <scope>NUCLEOTIDE SEQUENCE [LARGE SCALE GENOMIC DNA]</scope>
    <source>
        <strain evidence="1 2">ER1909</strain>
    </source>
</reference>
<evidence type="ECO:0000313" key="2">
    <source>
        <dbReference type="Proteomes" id="UP001497680"/>
    </source>
</evidence>
<protein>
    <submittedName>
        <fullName evidence="1">NAD(P)-binding protein</fullName>
    </submittedName>
</protein>
<keyword evidence="2" id="KW-1185">Reference proteome</keyword>